<dbReference type="GO" id="GO:0003852">
    <property type="term" value="F:2-isopropylmalate synthase activity"/>
    <property type="evidence" value="ECO:0007669"/>
    <property type="project" value="InterPro"/>
</dbReference>
<dbReference type="Pfam" id="PF00682">
    <property type="entry name" value="HMGL-like"/>
    <property type="match status" value="1"/>
</dbReference>
<dbReference type="NCBIfam" id="TIGR00977">
    <property type="entry name" value="citramal_synth"/>
    <property type="match status" value="1"/>
</dbReference>
<evidence type="ECO:0000313" key="12">
    <source>
        <dbReference type="Proteomes" id="UP000000378"/>
    </source>
</evidence>
<dbReference type="Pfam" id="PF22617">
    <property type="entry name" value="HCS_D2"/>
    <property type="match status" value="1"/>
</dbReference>
<evidence type="ECO:0000256" key="1">
    <source>
        <dbReference type="ARBA" id="ARBA00004743"/>
    </source>
</evidence>
<accession>D7CJ19</accession>
<comment type="catalytic activity">
    <reaction evidence="7">
        <text>pyruvate + acetyl-CoA + H2O = (3R)-citramalate + CoA + H(+)</text>
        <dbReference type="Rhea" id="RHEA:19045"/>
        <dbReference type="ChEBI" id="CHEBI:15361"/>
        <dbReference type="ChEBI" id="CHEBI:15377"/>
        <dbReference type="ChEBI" id="CHEBI:15378"/>
        <dbReference type="ChEBI" id="CHEBI:30934"/>
        <dbReference type="ChEBI" id="CHEBI:57287"/>
        <dbReference type="ChEBI" id="CHEBI:57288"/>
        <dbReference type="EC" id="2.3.3.21"/>
    </reaction>
</comment>
<dbReference type="PROSITE" id="PS00815">
    <property type="entry name" value="AIPM_HOMOCIT_SYNTH_1"/>
    <property type="match status" value="1"/>
</dbReference>
<dbReference type="GO" id="GO:0009097">
    <property type="term" value="P:isoleucine biosynthetic process"/>
    <property type="evidence" value="ECO:0007669"/>
    <property type="project" value="UniProtKB-UniRule"/>
</dbReference>
<dbReference type="InterPro" id="IPR054691">
    <property type="entry name" value="LeuA/HCS_post-cat"/>
</dbReference>
<keyword evidence="5 9" id="KW-0808">Transferase</keyword>
<evidence type="ECO:0000256" key="3">
    <source>
        <dbReference type="ARBA" id="ARBA00022605"/>
    </source>
</evidence>
<dbReference type="SMART" id="SM00917">
    <property type="entry name" value="LeuA_dimer"/>
    <property type="match status" value="1"/>
</dbReference>
<dbReference type="InterPro" id="IPR013709">
    <property type="entry name" value="2-isopropylmalate_synth_dimer"/>
</dbReference>
<evidence type="ECO:0000256" key="4">
    <source>
        <dbReference type="ARBA" id="ARBA00022624"/>
    </source>
</evidence>
<dbReference type="EMBL" id="CP002048">
    <property type="protein sequence ID" value="ADI02897.1"/>
    <property type="molecule type" value="Genomic_DNA"/>
</dbReference>
<feature type="domain" description="Pyruvate carboxyltransferase" evidence="10">
    <location>
        <begin position="1"/>
        <end position="262"/>
    </location>
</feature>
<protein>
    <recommendedName>
        <fullName evidence="8">Citramalate synthase</fullName>
        <ecNumber evidence="8">2.3.3.21</ecNumber>
    </recommendedName>
</protein>
<dbReference type="Gene3D" id="3.20.20.70">
    <property type="entry name" value="Aldolase class I"/>
    <property type="match status" value="1"/>
</dbReference>
<evidence type="ECO:0000256" key="2">
    <source>
        <dbReference type="ARBA" id="ARBA00006154"/>
    </source>
</evidence>
<dbReference type="UniPathway" id="UPA00047">
    <property type="reaction ID" value="UER00066"/>
</dbReference>
<dbReference type="Gene3D" id="3.30.160.270">
    <property type="match status" value="1"/>
</dbReference>
<dbReference type="InterPro" id="IPR000891">
    <property type="entry name" value="PYR_CT"/>
</dbReference>
<evidence type="ECO:0000256" key="7">
    <source>
        <dbReference type="ARBA" id="ARBA00048263"/>
    </source>
</evidence>
<dbReference type="AlphaFoldDB" id="D7CJ19"/>
<evidence type="ECO:0000256" key="5">
    <source>
        <dbReference type="ARBA" id="ARBA00022679"/>
    </source>
</evidence>
<dbReference type="InterPro" id="IPR036230">
    <property type="entry name" value="LeuA_allosteric_dom_sf"/>
</dbReference>
<dbReference type="InterPro" id="IPR005675">
    <property type="entry name" value="Citramal_synthase"/>
</dbReference>
<comment type="pathway">
    <text evidence="1">Amino-acid biosynthesis; L-isoleucine biosynthesis; 2-oxobutanoate from pyruvate: step 1/3.</text>
</comment>
<evidence type="ECO:0000313" key="11">
    <source>
        <dbReference type="EMBL" id="ADI02897.1"/>
    </source>
</evidence>
<dbReference type="PROSITE" id="PS50991">
    <property type="entry name" value="PYR_CT"/>
    <property type="match status" value="1"/>
</dbReference>
<reference evidence="11 12" key="2">
    <citation type="journal article" date="2010" name="Stand. Genomic Sci.">
        <title>Complete genome sequence of Syntrophothermus lipocalidus type strain (TGB-C1).</title>
        <authorList>
            <person name="Djao O.D."/>
            <person name="Zhang X."/>
            <person name="Lucas S."/>
            <person name="Lapidus A."/>
            <person name="Del Rio T.G."/>
            <person name="Nolan M."/>
            <person name="Tice H."/>
            <person name="Cheng J.F."/>
            <person name="Han C."/>
            <person name="Tapia R."/>
            <person name="Goodwin L."/>
            <person name="Pitluck S."/>
            <person name="Liolios K."/>
            <person name="Ivanova N."/>
            <person name="Mavromatis K."/>
            <person name="Mikhailova N."/>
            <person name="Ovchinnikova G."/>
            <person name="Pati A."/>
            <person name="Brambilla E."/>
            <person name="Chen A."/>
            <person name="Palaniappan K."/>
            <person name="Land M."/>
            <person name="Hauser L."/>
            <person name="Chang Y.J."/>
            <person name="Jeffries C.D."/>
            <person name="Rohde M."/>
            <person name="Sikorski J."/>
            <person name="Spring S."/>
            <person name="Goker M."/>
            <person name="Detter J.C."/>
            <person name="Woyke T."/>
            <person name="Bristow J."/>
            <person name="Eisen J.A."/>
            <person name="Markowitz V."/>
            <person name="Hugenholtz P."/>
            <person name="Kyrpides N.C."/>
            <person name="Klenk H.P."/>
        </authorList>
    </citation>
    <scope>NUCLEOTIDE SEQUENCE [LARGE SCALE GENOMIC DNA]</scope>
    <source>
        <strain evidence="12">DSM 12680 / TGB-C1</strain>
    </source>
</reference>
<dbReference type="SUPFAM" id="SSF110921">
    <property type="entry name" value="2-isopropylmalate synthase LeuA, allosteric (dimerisation) domain"/>
    <property type="match status" value="1"/>
</dbReference>
<dbReference type="InterPro" id="IPR013785">
    <property type="entry name" value="Aldolase_TIM"/>
</dbReference>
<evidence type="ECO:0000256" key="6">
    <source>
        <dbReference type="ARBA" id="ARBA00023304"/>
    </source>
</evidence>
<gene>
    <name evidence="11" type="ordered locus">Slip_2155</name>
</gene>
<dbReference type="KEGG" id="slp:Slip_2155"/>
<dbReference type="STRING" id="643648.Slip_2155"/>
<dbReference type="RefSeq" id="WP_013176299.1">
    <property type="nucleotide sequence ID" value="NC_014220.1"/>
</dbReference>
<evidence type="ECO:0000256" key="9">
    <source>
        <dbReference type="RuleBase" id="RU003523"/>
    </source>
</evidence>
<keyword evidence="12" id="KW-1185">Reference proteome</keyword>
<dbReference type="GO" id="GO:0043714">
    <property type="term" value="F:(R)-citramalate synthase activity"/>
    <property type="evidence" value="ECO:0007669"/>
    <property type="project" value="UniProtKB-UniRule"/>
</dbReference>
<evidence type="ECO:0000259" key="10">
    <source>
        <dbReference type="PROSITE" id="PS50991"/>
    </source>
</evidence>
<dbReference type="SUPFAM" id="SSF51569">
    <property type="entry name" value="Aldolase"/>
    <property type="match status" value="1"/>
</dbReference>
<organism evidence="11 12">
    <name type="scientific">Syntrophothermus lipocalidus (strain DSM 12680 / TGB-C1)</name>
    <dbReference type="NCBI Taxonomy" id="643648"/>
    <lineage>
        <taxon>Bacteria</taxon>
        <taxon>Bacillati</taxon>
        <taxon>Bacillota</taxon>
        <taxon>Clostridia</taxon>
        <taxon>Eubacteriales</taxon>
        <taxon>Syntrophomonadaceae</taxon>
        <taxon>Syntrophothermus</taxon>
    </lineage>
</organism>
<dbReference type="Gene3D" id="1.10.238.260">
    <property type="match status" value="1"/>
</dbReference>
<dbReference type="InterPro" id="IPR002034">
    <property type="entry name" value="AIPM/Hcit_synth_CS"/>
</dbReference>
<dbReference type="GO" id="GO:0009098">
    <property type="term" value="P:L-leucine biosynthetic process"/>
    <property type="evidence" value="ECO:0007669"/>
    <property type="project" value="InterPro"/>
</dbReference>
<keyword evidence="4" id="KW-0412">Isoleucine biosynthesis</keyword>
<dbReference type="PANTHER" id="PTHR43538">
    <property type="entry name" value="ALPHA-IPM SYNTHASE/HOMOCITRATE SYNTHASE"/>
    <property type="match status" value="1"/>
</dbReference>
<comment type="similarity">
    <text evidence="2 9">Belongs to the alpha-IPM synthase/homocitrate synthase family.</text>
</comment>
<name>D7CJ19_SYNLT</name>
<dbReference type="Proteomes" id="UP000000378">
    <property type="component" value="Chromosome"/>
</dbReference>
<dbReference type="CDD" id="cd07941">
    <property type="entry name" value="DRE_TIM_LeuA3"/>
    <property type="match status" value="1"/>
</dbReference>
<dbReference type="HOGENOM" id="CLU_022158_7_0_9"/>
<reference evidence="12" key="1">
    <citation type="journal article" date="2010" name="Stand. Genomic Sci.">
        <title>Complete genome sequence of Syntrophothermus lipocalidus type strain (TGB-C1T).</title>
        <authorList>
            <consortium name="US DOE Joint Genome Institute (JGI-PGF)"/>
            <person name="Djao O."/>
            <person name="Zhang X."/>
            <person name="Lucas S."/>
            <person name="Lapidus A."/>
            <person name="Glavina Del Rio T."/>
            <person name="Nolan M."/>
            <person name="Tice H."/>
            <person name="Cheng J."/>
            <person name="Han C."/>
            <person name="Tapia R."/>
            <person name="Goodwin L."/>
            <person name="Pitluck S."/>
            <person name="Liolios K."/>
            <person name="Ivanova N."/>
            <person name="Mavromatis K."/>
            <person name="Mikhailova N."/>
            <person name="Ovchinnikova G."/>
            <person name="Pati A."/>
            <person name="Brambilla E."/>
            <person name="Chen A."/>
            <person name="Palaniappan K."/>
            <person name="Land M."/>
            <person name="Hauser L."/>
            <person name="Chang Y."/>
            <person name="Jeffries C."/>
            <person name="Rohde M."/>
            <person name="Sikorski J."/>
            <person name="Spring S."/>
            <person name="Goker M."/>
            <person name="Detter J."/>
            <person name="Woyke T."/>
            <person name="Bristow J."/>
            <person name="Eisen J."/>
            <person name="Markowitz V."/>
            <person name="Hugenholtz P."/>
            <person name="Kyrpides N."/>
            <person name="Klenk H."/>
        </authorList>
    </citation>
    <scope>NUCLEOTIDE SEQUENCE [LARGE SCALE GENOMIC DNA]</scope>
    <source>
        <strain evidence="12">DSM 12680 / TGB-C1</strain>
    </source>
</reference>
<keyword evidence="3" id="KW-0028">Amino-acid biosynthesis</keyword>
<dbReference type="PANTHER" id="PTHR43538:SF1">
    <property type="entry name" value="(R)-CITRAMALATE SYNTHASE"/>
    <property type="match status" value="1"/>
</dbReference>
<dbReference type="eggNOG" id="COG0119">
    <property type="taxonomic scope" value="Bacteria"/>
</dbReference>
<keyword evidence="6" id="KW-0100">Branched-chain amino acid biosynthesis</keyword>
<keyword evidence="11" id="KW-0012">Acyltransferase</keyword>
<sequence>MIYDTTLRDGSQGEGLAFSVEDKLKIAKKLDWLGVSYIEGGWPGSNPKDLEFFSRIKEVELKHARITAFSSTRKPDSSVWQDANLRALLEAKTEAVTIFGKSWDFHVYRALGTTLEENLQMVRDTVSYLKDRGLEVIFDAEHFFDGYRCNPDYALQVLGAAADAGADWLVLCDTNGGTLPWDLEETISEVKKHFNLPLGIHAHNDSACAVVNSLIAVRLGATQVQGTMNGYGERCGNADISSIIPILELKMQKRCIPDNHLSRLTEVSHYVSEVANMPRYNSQPFVGYGAFAHKGGVHVNALLKDPLTYEHIDPAAVGNHRRVLVSELSGLSNLLYKARELNLDINSYDSRTREVIQEIKELESQGFQFEGADASLELLLRRAFGEYQDFFQLQNLKILIEKREDNGIIAEAMIKLTVDSKTVHTAAEGDGPVNALDNALRKALTEFYPMIQEMHLRDYKVRVLDGTDGTAAKVRVLIESSDEKDSWSTVGVSENIIEASWQALVDSLNYMLMKRLSPTGSKEDTDEQDE</sequence>
<evidence type="ECO:0000256" key="8">
    <source>
        <dbReference type="NCBIfam" id="TIGR00977"/>
    </source>
</evidence>
<dbReference type="EC" id="2.3.3.21" evidence="8"/>
<proteinExistence type="inferred from homology"/>
<dbReference type="Pfam" id="PF08502">
    <property type="entry name" value="LeuA_dimer"/>
    <property type="match status" value="1"/>
</dbReference>